<dbReference type="AlphaFoldDB" id="A0A371NZY9"/>
<dbReference type="Proteomes" id="UP000265581">
    <property type="component" value="Unassembled WGS sequence"/>
</dbReference>
<evidence type="ECO:0000313" key="2">
    <source>
        <dbReference type="Proteomes" id="UP000265581"/>
    </source>
</evidence>
<dbReference type="InterPro" id="IPR021247">
    <property type="entry name" value="DUF2785"/>
</dbReference>
<comment type="caution">
    <text evidence="1">The sequence shown here is derived from an EMBL/GenBank/DDBJ whole genome shotgun (WGS) entry which is preliminary data.</text>
</comment>
<proteinExistence type="predicted"/>
<dbReference type="Pfam" id="PF10978">
    <property type="entry name" value="DUF2785"/>
    <property type="match status" value="1"/>
</dbReference>
<accession>A0A371NZY9</accession>
<evidence type="ECO:0000313" key="1">
    <source>
        <dbReference type="EMBL" id="REK68968.1"/>
    </source>
</evidence>
<dbReference type="RefSeq" id="WP_119705891.1">
    <property type="nucleotide sequence ID" value="NZ_JBHSOI010000001.1"/>
</dbReference>
<dbReference type="OrthoDB" id="7619731at2"/>
<name>A0A371NZY9_9ACTN</name>
<protein>
    <submittedName>
        <fullName evidence="1">DUF2785 domain-containing protein</fullName>
    </submittedName>
</protein>
<sequence>MSEAYWQSVMQSGMDVPADRGLDECTVELVEMLGHPNPRTREDLAYPLLTTWITRGVYDQLLSGLGDGIAPGLRYGLGHDGDVSVMRRSYSALMLAEIIGRDNNEHLMSSESVLDWGDRATAWYVREQDQRGWVPEMGWANAIAHGADLLAALARSRHFGRLELTVLLDVIADRVLTPTSYIWRHGEDDRLAYAVMTLLHRNELDPVIVEPWLARLGQGIKPPQTRGHLEAEWPSPGVRNASSFLRALHLQLALGVQGRDDLRADAELFAEQPAHRADLILAVLDQIRAEQPWLYRPTTRARPLG</sequence>
<organism evidence="1 2">
    <name type="scientific">Aeromicrobium endophyticum</name>
    <dbReference type="NCBI Taxonomy" id="2292704"/>
    <lineage>
        <taxon>Bacteria</taxon>
        <taxon>Bacillati</taxon>
        <taxon>Actinomycetota</taxon>
        <taxon>Actinomycetes</taxon>
        <taxon>Propionibacteriales</taxon>
        <taxon>Nocardioidaceae</taxon>
        <taxon>Aeromicrobium</taxon>
    </lineage>
</organism>
<gene>
    <name evidence="1" type="ORF">DX116_19110</name>
</gene>
<keyword evidence="2" id="KW-1185">Reference proteome</keyword>
<dbReference type="EMBL" id="QUBR01000003">
    <property type="protein sequence ID" value="REK68968.1"/>
    <property type="molecule type" value="Genomic_DNA"/>
</dbReference>
<reference evidence="1 2" key="1">
    <citation type="submission" date="2018-08" db="EMBL/GenBank/DDBJ databases">
        <title>Aeromicrobium sp. M2KJ-4, whole genome shotgun sequence.</title>
        <authorList>
            <person name="Tuo L."/>
        </authorList>
    </citation>
    <scope>NUCLEOTIDE SEQUENCE [LARGE SCALE GENOMIC DNA]</scope>
    <source>
        <strain evidence="1 2">M2KJ-4</strain>
    </source>
</reference>